<sequence length="133" mass="14920">MQDDMQRVMREDSHVDDHTAVIRTDLNVTTIVGLGSSARAFLTVPVPPKESISCTYDVEFAIVPVKTNVSEGTQQTQGVYHKLWFFFRLKDVKDPMISFTYGGSELKPKGFTVKEHKSSSPVFGNKSTSEYEP</sequence>
<name>A0A086TJG7_9FUNG</name>
<evidence type="ECO:0000256" key="1">
    <source>
        <dbReference type="SAM" id="MobiDB-lite"/>
    </source>
</evidence>
<reference evidence="2 3" key="1">
    <citation type="submission" date="2011-02" db="EMBL/GenBank/DDBJ databases">
        <title>The Genome Sequence of Mortierella verticillata NRRL 6337.</title>
        <authorList>
            <consortium name="The Broad Institute Genome Sequencing Platform"/>
            <person name="Russ C."/>
            <person name="Cuomo C."/>
            <person name="Burger G."/>
            <person name="Gray M.W."/>
            <person name="Holland P.W.H."/>
            <person name="King N."/>
            <person name="Lang F.B.F."/>
            <person name="Roger A.J."/>
            <person name="Ruiz-Trillo I."/>
            <person name="Young S.K."/>
            <person name="Zeng Q."/>
            <person name="Gargeya S."/>
            <person name="Alvarado L."/>
            <person name="Berlin A."/>
            <person name="Chapman S.B."/>
            <person name="Chen Z."/>
            <person name="Freedman E."/>
            <person name="Gellesch M."/>
            <person name="Goldberg J."/>
            <person name="Griggs A."/>
            <person name="Gujja S."/>
            <person name="Heilman E."/>
            <person name="Heiman D."/>
            <person name="Howarth C."/>
            <person name="Mehta T."/>
            <person name="Neiman D."/>
            <person name="Pearson M."/>
            <person name="Roberts A."/>
            <person name="Saif S."/>
            <person name="Shea T."/>
            <person name="Shenoy N."/>
            <person name="Sisk P."/>
            <person name="Stolte C."/>
            <person name="Sykes S."/>
            <person name="White J."/>
            <person name="Yandava C."/>
            <person name="Haas B."/>
            <person name="Nusbaum C."/>
            <person name="Birren B."/>
        </authorList>
    </citation>
    <scope>NUCLEOTIDE SEQUENCE [LARGE SCALE GENOMIC DNA]</scope>
    <source>
        <strain evidence="2 3">NRRL 6337</strain>
    </source>
</reference>
<accession>A0A086TJG7</accession>
<gene>
    <name evidence="2" type="ORF">MVEG_11733</name>
</gene>
<dbReference type="EMBL" id="KN042433">
    <property type="protein sequence ID" value="KFH62094.1"/>
    <property type="molecule type" value="Genomic_DNA"/>
</dbReference>
<dbReference type="Proteomes" id="UP000243308">
    <property type="component" value="Unassembled WGS sequence"/>
</dbReference>
<keyword evidence="3" id="KW-1185">Reference proteome</keyword>
<protein>
    <submittedName>
        <fullName evidence="2">Uncharacterized protein</fullName>
    </submittedName>
</protein>
<feature type="region of interest" description="Disordered" evidence="1">
    <location>
        <begin position="111"/>
        <end position="133"/>
    </location>
</feature>
<feature type="compositionally biased region" description="Polar residues" evidence="1">
    <location>
        <begin position="119"/>
        <end position="133"/>
    </location>
</feature>
<evidence type="ECO:0000313" key="2">
    <source>
        <dbReference type="EMBL" id="KFH62094.1"/>
    </source>
</evidence>
<evidence type="ECO:0000313" key="3">
    <source>
        <dbReference type="Proteomes" id="UP000243308"/>
    </source>
</evidence>
<dbReference type="OrthoDB" id="2411030at2759"/>
<dbReference type="AlphaFoldDB" id="A0A086TJG7"/>
<proteinExistence type="predicted"/>
<organism evidence="2 3">
    <name type="scientific">Podila verticillata NRRL 6337</name>
    <dbReference type="NCBI Taxonomy" id="1069443"/>
    <lineage>
        <taxon>Eukaryota</taxon>
        <taxon>Fungi</taxon>
        <taxon>Fungi incertae sedis</taxon>
        <taxon>Mucoromycota</taxon>
        <taxon>Mortierellomycotina</taxon>
        <taxon>Mortierellomycetes</taxon>
        <taxon>Mortierellales</taxon>
        <taxon>Mortierellaceae</taxon>
        <taxon>Podila</taxon>
    </lineage>
</organism>